<dbReference type="InterPro" id="IPR003661">
    <property type="entry name" value="HisK_dim/P_dom"/>
</dbReference>
<feature type="coiled-coil region" evidence="7">
    <location>
        <begin position="67"/>
        <end position="101"/>
    </location>
</feature>
<dbReference type="SUPFAM" id="SSF47384">
    <property type="entry name" value="Homodimeric domain of signal transducing histidine kinase"/>
    <property type="match status" value="1"/>
</dbReference>
<name>A0A4R2LFB2_9GAMM</name>
<dbReference type="Gene3D" id="3.30.565.10">
    <property type="entry name" value="Histidine kinase-like ATPase, C-terminal domain"/>
    <property type="match status" value="1"/>
</dbReference>
<dbReference type="PROSITE" id="PS50109">
    <property type="entry name" value="HIS_KIN"/>
    <property type="match status" value="1"/>
</dbReference>
<dbReference type="EC" id="2.7.13.3" evidence="2"/>
<feature type="domain" description="Response regulatory" evidence="9">
    <location>
        <begin position="335"/>
        <end position="445"/>
    </location>
</feature>
<keyword evidence="11" id="KW-1185">Reference proteome</keyword>
<keyword evidence="4" id="KW-0808">Transferase</keyword>
<proteinExistence type="predicted"/>
<keyword evidence="3 6" id="KW-0597">Phosphoprotein</keyword>
<sequence length="451" mass="49419">MSTGDPRVAALLAEVERLNRVNAALMDRAEREMAAQRSDYSLFETAAMLEDVVRTRTAELVDVNRRLREEIERRRHVEDALQQAKAEADRANANKTRFLAAASHDLVQPLNAARLMLEVLGGRVADPALAHIEASLRTMERLLNSLIDIAKLEAGVIEVRRRHVRLDGLLQRLAAEYGLRAQPKGLRLRARPSRAVAHTDPDLLERILRNLLGNAVRHTRAGRVLLGVRRRGARLAIEVWDTGPGIPADQLGEIFREFKQLPDAHRQDEVGLGLGLAIVERIARMLDAPVDVRSQPGRGSVFRVMVPRGDAALALREAAASGAAAAGGEQLQGRRILLLENDRASRESLEALLESWQCRVQAAGGLVEFEHALAFAPDAVIADYHLDGEENGLQAAARVAGRCPVLIVTSNRAPELAARVRGCGARLLYKPLQPARLRALLGFMLGRGRAG</sequence>
<dbReference type="Proteomes" id="UP000295765">
    <property type="component" value="Unassembled WGS sequence"/>
</dbReference>
<dbReference type="GO" id="GO:0000155">
    <property type="term" value="F:phosphorelay sensor kinase activity"/>
    <property type="evidence" value="ECO:0007669"/>
    <property type="project" value="InterPro"/>
</dbReference>
<feature type="modified residue" description="4-aspartylphosphate" evidence="6">
    <location>
        <position position="383"/>
    </location>
</feature>
<dbReference type="SMART" id="SM00387">
    <property type="entry name" value="HATPase_c"/>
    <property type="match status" value="1"/>
</dbReference>
<dbReference type="CDD" id="cd00156">
    <property type="entry name" value="REC"/>
    <property type="match status" value="1"/>
</dbReference>
<dbReference type="SUPFAM" id="SSF55874">
    <property type="entry name" value="ATPase domain of HSP90 chaperone/DNA topoisomerase II/histidine kinase"/>
    <property type="match status" value="1"/>
</dbReference>
<dbReference type="SMART" id="SM00448">
    <property type="entry name" value="REC"/>
    <property type="match status" value="1"/>
</dbReference>
<evidence type="ECO:0000259" key="8">
    <source>
        <dbReference type="PROSITE" id="PS50109"/>
    </source>
</evidence>
<dbReference type="Pfam" id="PF00072">
    <property type="entry name" value="Response_reg"/>
    <property type="match status" value="1"/>
</dbReference>
<dbReference type="SUPFAM" id="SSF52172">
    <property type="entry name" value="CheY-like"/>
    <property type="match status" value="1"/>
</dbReference>
<comment type="catalytic activity">
    <reaction evidence="1">
        <text>ATP + protein L-histidine = ADP + protein N-phospho-L-histidine.</text>
        <dbReference type="EC" id="2.7.13.3"/>
    </reaction>
</comment>
<gene>
    <name evidence="10" type="ORF">EV699_10262</name>
</gene>
<evidence type="ECO:0000256" key="7">
    <source>
        <dbReference type="SAM" id="Coils"/>
    </source>
</evidence>
<evidence type="ECO:0000256" key="2">
    <source>
        <dbReference type="ARBA" id="ARBA00012438"/>
    </source>
</evidence>
<dbReference type="EMBL" id="SLWY01000002">
    <property type="protein sequence ID" value="TCO83364.1"/>
    <property type="molecule type" value="Genomic_DNA"/>
</dbReference>
<dbReference type="PANTHER" id="PTHR43047">
    <property type="entry name" value="TWO-COMPONENT HISTIDINE PROTEIN KINASE"/>
    <property type="match status" value="1"/>
</dbReference>
<evidence type="ECO:0000256" key="5">
    <source>
        <dbReference type="ARBA" id="ARBA00022777"/>
    </source>
</evidence>
<keyword evidence="5 10" id="KW-0418">Kinase</keyword>
<evidence type="ECO:0000256" key="4">
    <source>
        <dbReference type="ARBA" id="ARBA00022679"/>
    </source>
</evidence>
<evidence type="ECO:0000256" key="1">
    <source>
        <dbReference type="ARBA" id="ARBA00000085"/>
    </source>
</evidence>
<dbReference type="Pfam" id="PF00512">
    <property type="entry name" value="HisKA"/>
    <property type="match status" value="1"/>
</dbReference>
<dbReference type="OrthoDB" id="9764438at2"/>
<comment type="caution">
    <text evidence="10">The sequence shown here is derived from an EMBL/GenBank/DDBJ whole genome shotgun (WGS) entry which is preliminary data.</text>
</comment>
<organism evidence="10 11">
    <name type="scientific">Plasticicumulans lactativorans</name>
    <dbReference type="NCBI Taxonomy" id="1133106"/>
    <lineage>
        <taxon>Bacteria</taxon>
        <taxon>Pseudomonadati</taxon>
        <taxon>Pseudomonadota</taxon>
        <taxon>Gammaproteobacteria</taxon>
        <taxon>Candidatus Competibacteraceae</taxon>
        <taxon>Plasticicumulans</taxon>
    </lineage>
</organism>
<dbReference type="SMART" id="SM00388">
    <property type="entry name" value="HisKA"/>
    <property type="match status" value="1"/>
</dbReference>
<dbReference type="PANTHER" id="PTHR43047:SF9">
    <property type="entry name" value="HISTIDINE KINASE"/>
    <property type="match status" value="1"/>
</dbReference>
<dbReference type="Pfam" id="PF02518">
    <property type="entry name" value="HATPase_c"/>
    <property type="match status" value="1"/>
</dbReference>
<dbReference type="InterPro" id="IPR001789">
    <property type="entry name" value="Sig_transdc_resp-reg_receiver"/>
</dbReference>
<feature type="domain" description="Histidine kinase" evidence="8">
    <location>
        <begin position="101"/>
        <end position="310"/>
    </location>
</feature>
<accession>A0A4R2LFB2</accession>
<dbReference type="InterPro" id="IPR036097">
    <property type="entry name" value="HisK_dim/P_sf"/>
</dbReference>
<reference evidence="10 11" key="1">
    <citation type="submission" date="2019-03" db="EMBL/GenBank/DDBJ databases">
        <title>Genomic Encyclopedia of Type Strains, Phase IV (KMG-IV): sequencing the most valuable type-strain genomes for metagenomic binning, comparative biology and taxonomic classification.</title>
        <authorList>
            <person name="Goeker M."/>
        </authorList>
    </citation>
    <scope>NUCLEOTIDE SEQUENCE [LARGE SCALE GENOMIC DNA]</scope>
    <source>
        <strain evidence="10 11">DSM 25287</strain>
    </source>
</reference>
<evidence type="ECO:0000256" key="3">
    <source>
        <dbReference type="ARBA" id="ARBA00022553"/>
    </source>
</evidence>
<dbReference type="CDD" id="cd00082">
    <property type="entry name" value="HisKA"/>
    <property type="match status" value="1"/>
</dbReference>
<dbReference type="GO" id="GO:0005886">
    <property type="term" value="C:plasma membrane"/>
    <property type="evidence" value="ECO:0007669"/>
    <property type="project" value="TreeGrafter"/>
</dbReference>
<dbReference type="FunFam" id="3.30.565.10:FF:000049">
    <property type="entry name" value="Two-component sensor histidine kinase"/>
    <property type="match status" value="1"/>
</dbReference>
<evidence type="ECO:0000313" key="11">
    <source>
        <dbReference type="Proteomes" id="UP000295765"/>
    </source>
</evidence>
<dbReference type="Gene3D" id="1.10.287.130">
    <property type="match status" value="1"/>
</dbReference>
<dbReference type="InterPro" id="IPR003594">
    <property type="entry name" value="HATPase_dom"/>
</dbReference>
<keyword evidence="7" id="KW-0175">Coiled coil</keyword>
<dbReference type="GO" id="GO:0009927">
    <property type="term" value="F:histidine phosphotransfer kinase activity"/>
    <property type="evidence" value="ECO:0007669"/>
    <property type="project" value="TreeGrafter"/>
</dbReference>
<dbReference type="PROSITE" id="PS50110">
    <property type="entry name" value="RESPONSE_REGULATORY"/>
    <property type="match status" value="1"/>
</dbReference>
<dbReference type="AlphaFoldDB" id="A0A4R2LFB2"/>
<dbReference type="Gene3D" id="3.40.50.2300">
    <property type="match status" value="1"/>
</dbReference>
<dbReference type="InterPro" id="IPR005467">
    <property type="entry name" value="His_kinase_dom"/>
</dbReference>
<evidence type="ECO:0000313" key="10">
    <source>
        <dbReference type="EMBL" id="TCO83364.1"/>
    </source>
</evidence>
<dbReference type="InterPro" id="IPR004358">
    <property type="entry name" value="Sig_transdc_His_kin-like_C"/>
</dbReference>
<dbReference type="RefSeq" id="WP_132538235.1">
    <property type="nucleotide sequence ID" value="NZ_SLWY01000002.1"/>
</dbReference>
<evidence type="ECO:0000256" key="6">
    <source>
        <dbReference type="PROSITE-ProRule" id="PRU00169"/>
    </source>
</evidence>
<evidence type="ECO:0000259" key="9">
    <source>
        <dbReference type="PROSITE" id="PS50110"/>
    </source>
</evidence>
<dbReference type="InterPro" id="IPR036890">
    <property type="entry name" value="HATPase_C_sf"/>
</dbReference>
<dbReference type="InterPro" id="IPR011006">
    <property type="entry name" value="CheY-like_superfamily"/>
</dbReference>
<dbReference type="PRINTS" id="PR00344">
    <property type="entry name" value="BCTRLSENSOR"/>
</dbReference>
<protein>
    <recommendedName>
        <fullName evidence="2">histidine kinase</fullName>
        <ecNumber evidence="2">2.7.13.3</ecNumber>
    </recommendedName>
</protein>